<evidence type="ECO:0000256" key="11">
    <source>
        <dbReference type="RuleBase" id="RU004504"/>
    </source>
</evidence>
<dbReference type="PIRSF" id="PIRSF000525">
    <property type="entry name" value="SerC"/>
    <property type="match status" value="1"/>
</dbReference>
<organism evidence="14 15">
    <name type="scientific">Euplotes crassus</name>
    <dbReference type="NCBI Taxonomy" id="5936"/>
    <lineage>
        <taxon>Eukaryota</taxon>
        <taxon>Sar</taxon>
        <taxon>Alveolata</taxon>
        <taxon>Ciliophora</taxon>
        <taxon>Intramacronucleata</taxon>
        <taxon>Spirotrichea</taxon>
        <taxon>Hypotrichia</taxon>
        <taxon>Euplotida</taxon>
        <taxon>Euplotidae</taxon>
        <taxon>Moneuplotes</taxon>
    </lineage>
</organism>
<name>A0AAD2CXV7_EUPCR</name>
<dbReference type="EC" id="2.6.1.52" evidence="12"/>
<dbReference type="EMBL" id="CAMPGE010014797">
    <property type="protein sequence ID" value="CAI2373448.1"/>
    <property type="molecule type" value="Genomic_DNA"/>
</dbReference>
<feature type="domain" description="Aminotransferase class V" evidence="13">
    <location>
        <begin position="8"/>
        <end position="355"/>
    </location>
</feature>
<dbReference type="InterPro" id="IPR015422">
    <property type="entry name" value="PyrdxlP-dep_Trfase_small"/>
</dbReference>
<comment type="catalytic activity">
    <reaction evidence="10 12">
        <text>O-phospho-L-serine + 2-oxoglutarate = 3-phosphooxypyruvate + L-glutamate</text>
        <dbReference type="Rhea" id="RHEA:14329"/>
        <dbReference type="ChEBI" id="CHEBI:16810"/>
        <dbReference type="ChEBI" id="CHEBI:18110"/>
        <dbReference type="ChEBI" id="CHEBI:29985"/>
        <dbReference type="ChEBI" id="CHEBI:57524"/>
        <dbReference type="EC" id="2.6.1.52"/>
    </reaction>
</comment>
<accession>A0AAD2CXV7</accession>
<dbReference type="GO" id="GO:0006564">
    <property type="term" value="P:L-serine biosynthetic process"/>
    <property type="evidence" value="ECO:0007669"/>
    <property type="project" value="UniProtKB-KW"/>
</dbReference>
<evidence type="ECO:0000256" key="2">
    <source>
        <dbReference type="ARBA" id="ARBA00005099"/>
    </source>
</evidence>
<keyword evidence="7" id="KW-0663">Pyridoxal phosphate</keyword>
<dbReference type="FunFam" id="3.90.1150.10:FF:000006">
    <property type="entry name" value="Phosphoserine aminotransferase"/>
    <property type="match status" value="1"/>
</dbReference>
<evidence type="ECO:0000256" key="6">
    <source>
        <dbReference type="ARBA" id="ARBA00022679"/>
    </source>
</evidence>
<dbReference type="PROSITE" id="PS00595">
    <property type="entry name" value="AA_TRANSFER_CLASS_5"/>
    <property type="match status" value="1"/>
</dbReference>
<keyword evidence="15" id="KW-1185">Reference proteome</keyword>
<evidence type="ECO:0000256" key="10">
    <source>
        <dbReference type="ARBA" id="ARBA00049007"/>
    </source>
</evidence>
<comment type="pathway">
    <text evidence="2 12">Amino-acid biosynthesis; L-serine biosynthesis; L-serine from 3-phospho-D-glycerate: step 2/3.</text>
</comment>
<proteinExistence type="inferred from homology"/>
<dbReference type="InterPro" id="IPR015424">
    <property type="entry name" value="PyrdxlP-dep_Trfase"/>
</dbReference>
<evidence type="ECO:0000256" key="4">
    <source>
        <dbReference type="ARBA" id="ARBA00022576"/>
    </source>
</evidence>
<dbReference type="GO" id="GO:0004648">
    <property type="term" value="F:O-phospho-L-serine:2-oxoglutarate aminotransferase activity"/>
    <property type="evidence" value="ECO:0007669"/>
    <property type="project" value="UniProtKB-EC"/>
</dbReference>
<dbReference type="GO" id="GO:0030170">
    <property type="term" value="F:pyridoxal phosphate binding"/>
    <property type="evidence" value="ECO:0007669"/>
    <property type="project" value="TreeGrafter"/>
</dbReference>
<evidence type="ECO:0000313" key="15">
    <source>
        <dbReference type="Proteomes" id="UP001295684"/>
    </source>
</evidence>
<dbReference type="PANTHER" id="PTHR43247:SF1">
    <property type="entry name" value="PHOSPHOSERINE AMINOTRANSFERASE"/>
    <property type="match status" value="1"/>
</dbReference>
<sequence length="367" mass="41625">MEKTQDEIYNFSAGPCCLPKEVLKKAQEELLDWNGTGISVMEMSHRSKAFKDITGKAEKDLRTLMNIPDNYHVLFLQGGASLQYSAIPFNLLDDNKKMNYLVTGFWGAGAFRNAKKVGDVTEVIKPLETYNGCTDFSEWTIDKDAKYFHFCDNETVDGVEFHNFPYEELKDQLLVCDMSSNLCSRSVDWNRYGLVYAGAQKNVGPAGVTIVIVRDDLVGKQLDITPDVMNYKKHVDSPGHCYNTPCCWSIYMAGLNIEYMLKKGLDKIEEEAQTKSSMLYDYIDGTEGYYVNPVDPAYRSRINIPFRVKSDEKLEEKFVEEAKKEGLVQLKGHVSVGGIRASIYNAMPIEGVKKLVSFMEKFKEENP</sequence>
<dbReference type="NCBIfam" id="NF003764">
    <property type="entry name" value="PRK05355.1"/>
    <property type="match status" value="1"/>
</dbReference>
<reference evidence="14" key="1">
    <citation type="submission" date="2023-07" db="EMBL/GenBank/DDBJ databases">
        <authorList>
            <consortium name="AG Swart"/>
            <person name="Singh M."/>
            <person name="Singh A."/>
            <person name="Seah K."/>
            <person name="Emmerich C."/>
        </authorList>
    </citation>
    <scope>NUCLEOTIDE SEQUENCE</scope>
    <source>
        <strain evidence="14">DP1</strain>
    </source>
</reference>
<dbReference type="Gene3D" id="3.40.640.10">
    <property type="entry name" value="Type I PLP-dependent aspartate aminotransferase-like (Major domain)"/>
    <property type="match status" value="1"/>
</dbReference>
<dbReference type="InterPro" id="IPR000192">
    <property type="entry name" value="Aminotrans_V_dom"/>
</dbReference>
<dbReference type="NCBIfam" id="TIGR01364">
    <property type="entry name" value="serC_1"/>
    <property type="match status" value="1"/>
</dbReference>
<dbReference type="GO" id="GO:0005737">
    <property type="term" value="C:cytoplasm"/>
    <property type="evidence" value="ECO:0007669"/>
    <property type="project" value="TreeGrafter"/>
</dbReference>
<keyword evidence="6 12" id="KW-0808">Transferase</keyword>
<evidence type="ECO:0000256" key="12">
    <source>
        <dbReference type="RuleBase" id="RU004505"/>
    </source>
</evidence>
<dbReference type="AlphaFoldDB" id="A0AAD2CXV7"/>
<evidence type="ECO:0000256" key="3">
    <source>
        <dbReference type="ARBA" id="ARBA00006904"/>
    </source>
</evidence>
<keyword evidence="5 12" id="KW-0028">Amino-acid biosynthesis</keyword>
<dbReference type="InterPro" id="IPR015421">
    <property type="entry name" value="PyrdxlP-dep_Trfase_major"/>
</dbReference>
<evidence type="ECO:0000313" key="14">
    <source>
        <dbReference type="EMBL" id="CAI2373448.1"/>
    </source>
</evidence>
<dbReference type="PANTHER" id="PTHR43247">
    <property type="entry name" value="PHOSPHOSERINE AMINOTRANSFERASE"/>
    <property type="match status" value="1"/>
</dbReference>
<dbReference type="Pfam" id="PF00266">
    <property type="entry name" value="Aminotran_5"/>
    <property type="match status" value="1"/>
</dbReference>
<dbReference type="Proteomes" id="UP001295684">
    <property type="component" value="Unassembled WGS sequence"/>
</dbReference>
<dbReference type="FunFam" id="3.40.640.10:FF:000010">
    <property type="entry name" value="Phosphoserine aminotransferase"/>
    <property type="match status" value="1"/>
</dbReference>
<dbReference type="InterPro" id="IPR022278">
    <property type="entry name" value="Pser_aminoTfrase"/>
</dbReference>
<protein>
    <recommendedName>
        <fullName evidence="12">Phosphoserine aminotransferase</fullName>
        <ecNumber evidence="12">2.6.1.52</ecNumber>
    </recommendedName>
</protein>
<dbReference type="InterPro" id="IPR020578">
    <property type="entry name" value="Aminotrans_V_PyrdxlP_BS"/>
</dbReference>
<comment type="cofactor">
    <cofactor evidence="1 11">
        <name>pyridoxal 5'-phosphate</name>
        <dbReference type="ChEBI" id="CHEBI:597326"/>
    </cofactor>
</comment>
<evidence type="ECO:0000259" key="13">
    <source>
        <dbReference type="Pfam" id="PF00266"/>
    </source>
</evidence>
<dbReference type="HAMAP" id="MF_00160">
    <property type="entry name" value="SerC_aminotrans_5"/>
    <property type="match status" value="1"/>
</dbReference>
<dbReference type="Gene3D" id="3.90.1150.10">
    <property type="entry name" value="Aspartate Aminotransferase, domain 1"/>
    <property type="match status" value="1"/>
</dbReference>
<evidence type="ECO:0000256" key="8">
    <source>
        <dbReference type="ARBA" id="ARBA00023299"/>
    </source>
</evidence>
<keyword evidence="8 12" id="KW-0718">Serine biosynthesis</keyword>
<evidence type="ECO:0000256" key="9">
    <source>
        <dbReference type="ARBA" id="ARBA00047630"/>
    </source>
</evidence>
<keyword evidence="4 12" id="KW-0032">Aminotransferase</keyword>
<evidence type="ECO:0000256" key="7">
    <source>
        <dbReference type="ARBA" id="ARBA00022898"/>
    </source>
</evidence>
<gene>
    <name evidence="14" type="ORF">ECRASSUSDP1_LOCUS14794</name>
</gene>
<dbReference type="SUPFAM" id="SSF53383">
    <property type="entry name" value="PLP-dependent transferases"/>
    <property type="match status" value="1"/>
</dbReference>
<comment type="similarity">
    <text evidence="3">Belongs to the class-V pyridoxal-phosphate-dependent aminotransferase family. SerC subfamily.</text>
</comment>
<evidence type="ECO:0000256" key="5">
    <source>
        <dbReference type="ARBA" id="ARBA00022605"/>
    </source>
</evidence>
<evidence type="ECO:0000256" key="1">
    <source>
        <dbReference type="ARBA" id="ARBA00001933"/>
    </source>
</evidence>
<comment type="catalytic activity">
    <reaction evidence="9">
        <text>4-(phosphooxy)-L-threonine + 2-oxoglutarate = (R)-3-hydroxy-2-oxo-4-phosphooxybutanoate + L-glutamate</text>
        <dbReference type="Rhea" id="RHEA:16573"/>
        <dbReference type="ChEBI" id="CHEBI:16810"/>
        <dbReference type="ChEBI" id="CHEBI:29985"/>
        <dbReference type="ChEBI" id="CHEBI:58452"/>
        <dbReference type="ChEBI" id="CHEBI:58538"/>
        <dbReference type="EC" id="2.6.1.52"/>
    </reaction>
</comment>
<comment type="caution">
    <text evidence="14">The sequence shown here is derived from an EMBL/GenBank/DDBJ whole genome shotgun (WGS) entry which is preliminary data.</text>
</comment>